<dbReference type="InterPro" id="IPR025110">
    <property type="entry name" value="AMP-bd_C"/>
</dbReference>
<dbReference type="EMBL" id="VCKW01000045">
    <property type="protein sequence ID" value="TMR02988.1"/>
    <property type="molecule type" value="Genomic_DNA"/>
</dbReference>
<dbReference type="Proteomes" id="UP000309174">
    <property type="component" value="Unassembled WGS sequence"/>
</dbReference>
<dbReference type="RefSeq" id="WP_138645107.1">
    <property type="nucleotide sequence ID" value="NZ_VCKW01000045.1"/>
</dbReference>
<evidence type="ECO:0000256" key="1">
    <source>
        <dbReference type="ARBA" id="ARBA00006432"/>
    </source>
</evidence>
<dbReference type="PANTHER" id="PTHR43201">
    <property type="entry name" value="ACYL-COA SYNTHETASE"/>
    <property type="match status" value="1"/>
</dbReference>
<feature type="domain" description="AMP-dependent synthetase/ligase" evidence="3">
    <location>
        <begin position="32"/>
        <end position="404"/>
    </location>
</feature>
<keyword evidence="6" id="KW-1185">Reference proteome</keyword>
<accession>A0A5C4JE77</accession>
<evidence type="ECO:0000256" key="2">
    <source>
        <dbReference type="ARBA" id="ARBA00022598"/>
    </source>
</evidence>
<dbReference type="AlphaFoldDB" id="A0A5C4JE77"/>
<organism evidence="5 6">
    <name type="scientific">Actinomadura soli</name>
    <dbReference type="NCBI Taxonomy" id="2508997"/>
    <lineage>
        <taxon>Bacteria</taxon>
        <taxon>Bacillati</taxon>
        <taxon>Actinomycetota</taxon>
        <taxon>Actinomycetes</taxon>
        <taxon>Streptosporangiales</taxon>
        <taxon>Thermomonosporaceae</taxon>
        <taxon>Actinomadura</taxon>
    </lineage>
</organism>
<dbReference type="GO" id="GO:0031956">
    <property type="term" value="F:medium-chain fatty acid-CoA ligase activity"/>
    <property type="evidence" value="ECO:0007669"/>
    <property type="project" value="TreeGrafter"/>
</dbReference>
<evidence type="ECO:0000313" key="6">
    <source>
        <dbReference type="Proteomes" id="UP000309174"/>
    </source>
</evidence>
<protein>
    <submittedName>
        <fullName evidence="5">Fatty-acid--CoA ligase</fullName>
    </submittedName>
</protein>
<dbReference type="PROSITE" id="PS00455">
    <property type="entry name" value="AMP_BINDING"/>
    <property type="match status" value="1"/>
</dbReference>
<dbReference type="Pfam" id="PF00501">
    <property type="entry name" value="AMP-binding"/>
    <property type="match status" value="1"/>
</dbReference>
<reference evidence="5 6" key="1">
    <citation type="submission" date="2019-05" db="EMBL/GenBank/DDBJ databases">
        <title>Draft genome sequence of Actinomadura sp. 14C53.</title>
        <authorList>
            <person name="Saricaoglu S."/>
            <person name="Isik K."/>
        </authorList>
    </citation>
    <scope>NUCLEOTIDE SEQUENCE [LARGE SCALE GENOMIC DNA]</scope>
    <source>
        <strain evidence="5 6">14C53</strain>
    </source>
</reference>
<dbReference type="OrthoDB" id="9803968at2"/>
<dbReference type="Gene3D" id="3.30.300.30">
    <property type="match status" value="1"/>
</dbReference>
<gene>
    <name evidence="5" type="ORF">ETD83_11680</name>
</gene>
<dbReference type="InterPro" id="IPR000873">
    <property type="entry name" value="AMP-dep_synth/lig_dom"/>
</dbReference>
<evidence type="ECO:0000259" key="3">
    <source>
        <dbReference type="Pfam" id="PF00501"/>
    </source>
</evidence>
<comment type="similarity">
    <text evidence="1">Belongs to the ATP-dependent AMP-binding enzyme family.</text>
</comment>
<evidence type="ECO:0000313" key="5">
    <source>
        <dbReference type="EMBL" id="TMR02988.1"/>
    </source>
</evidence>
<keyword evidence="2 5" id="KW-0436">Ligase</keyword>
<evidence type="ECO:0000259" key="4">
    <source>
        <dbReference type="Pfam" id="PF13193"/>
    </source>
</evidence>
<dbReference type="InterPro" id="IPR042099">
    <property type="entry name" value="ANL_N_sf"/>
</dbReference>
<dbReference type="PANTHER" id="PTHR43201:SF5">
    <property type="entry name" value="MEDIUM-CHAIN ACYL-COA LIGASE ACSF2, MITOCHONDRIAL"/>
    <property type="match status" value="1"/>
</dbReference>
<sequence>MGPTGSAGSTGSTGSYGVLDGVCPLTVHDALRRAAAIGPDVEAVVASHGRITYGALDAEVAAVRAALSAAGVRRGDHVAVCLGNGPEWVALFLAIGSLGAVTVPINTRWRPPEIAYALRQSRSSTLFVADRFLKIDFIAMLREICPAVDAELPDAALPDLRSVVVLGSDLPAAARSWDDFKAGATGPVEPCGTPDDVLLIQYTSGTTSHPKGVLLTQLNMCGDAFFSGERLGLRAGDRFHSVRPFFHAAGSTLTVLACVQHAATVVTMDRFEAGEALRLIEEERCTHFSGNDTIALMLLNHPDRSRRRLSLRGAWAAASPAVVRRIIDELGASECVVGYGLSEASPNVAQSAWWEPEDVRAGGRMLPEPGVEVRVHDPGTGRDLPAGDVGEIFVRGWNVMRGYYAMPEETAEALSPDGWLRTGDLGRLGADGRLEFVGRAKELIRVGGENVAPTEVEDVLHGHPKIKQAAVVGVPDERLMEVPFAFVVLAEGCTAEPEEIIAWTRERLARFKVPHHVRVVTGFEEFGMTASSKVQKRHLAEHARRLLDSVETG</sequence>
<dbReference type="GO" id="GO:0006631">
    <property type="term" value="P:fatty acid metabolic process"/>
    <property type="evidence" value="ECO:0007669"/>
    <property type="project" value="TreeGrafter"/>
</dbReference>
<dbReference type="InterPro" id="IPR020845">
    <property type="entry name" value="AMP-binding_CS"/>
</dbReference>
<feature type="domain" description="AMP-binding enzyme C-terminal" evidence="4">
    <location>
        <begin position="455"/>
        <end position="524"/>
    </location>
</feature>
<name>A0A5C4JE77_9ACTN</name>
<comment type="caution">
    <text evidence="5">The sequence shown here is derived from an EMBL/GenBank/DDBJ whole genome shotgun (WGS) entry which is preliminary data.</text>
</comment>
<dbReference type="SUPFAM" id="SSF56801">
    <property type="entry name" value="Acetyl-CoA synthetase-like"/>
    <property type="match status" value="1"/>
</dbReference>
<dbReference type="Gene3D" id="3.40.50.12780">
    <property type="entry name" value="N-terminal domain of ligase-like"/>
    <property type="match status" value="1"/>
</dbReference>
<dbReference type="Pfam" id="PF13193">
    <property type="entry name" value="AMP-binding_C"/>
    <property type="match status" value="1"/>
</dbReference>
<dbReference type="InterPro" id="IPR045851">
    <property type="entry name" value="AMP-bd_C_sf"/>
</dbReference>
<proteinExistence type="inferred from homology"/>